<dbReference type="AlphaFoldDB" id="A0A3B4TN77"/>
<evidence type="ECO:0000313" key="3">
    <source>
        <dbReference type="Proteomes" id="UP000261420"/>
    </source>
</evidence>
<dbReference type="SMART" id="SM00248">
    <property type="entry name" value="ANK"/>
    <property type="match status" value="3"/>
</dbReference>
<proteinExistence type="predicted"/>
<feature type="domain" description="Ubiquitin-like" evidence="1">
    <location>
        <begin position="13"/>
        <end position="73"/>
    </location>
</feature>
<dbReference type="InterPro" id="IPR042788">
    <property type="entry name" value="ANKUB1"/>
</dbReference>
<keyword evidence="3" id="KW-1185">Reference proteome</keyword>
<evidence type="ECO:0000313" key="2">
    <source>
        <dbReference type="Ensembl" id="ENSSDUP00000007280.1"/>
    </source>
</evidence>
<protein>
    <submittedName>
        <fullName evidence="2">Ankyrin repeat and ubiquitin domain containing 1</fullName>
    </submittedName>
</protein>
<accession>A0A3B4TN77</accession>
<organism evidence="2 3">
    <name type="scientific">Seriola dumerili</name>
    <name type="common">Greater amberjack</name>
    <name type="synonym">Caranx dumerili</name>
    <dbReference type="NCBI Taxonomy" id="41447"/>
    <lineage>
        <taxon>Eukaryota</taxon>
        <taxon>Metazoa</taxon>
        <taxon>Chordata</taxon>
        <taxon>Craniata</taxon>
        <taxon>Vertebrata</taxon>
        <taxon>Euteleostomi</taxon>
        <taxon>Actinopterygii</taxon>
        <taxon>Neopterygii</taxon>
        <taxon>Teleostei</taxon>
        <taxon>Neoteleostei</taxon>
        <taxon>Acanthomorphata</taxon>
        <taxon>Carangaria</taxon>
        <taxon>Carangiformes</taxon>
        <taxon>Carangidae</taxon>
        <taxon>Seriola</taxon>
    </lineage>
</organism>
<dbReference type="InterPro" id="IPR002110">
    <property type="entry name" value="Ankyrin_rpt"/>
</dbReference>
<dbReference type="SUPFAM" id="SSF48403">
    <property type="entry name" value="Ankyrin repeat"/>
    <property type="match status" value="1"/>
</dbReference>
<dbReference type="CDD" id="cd17050">
    <property type="entry name" value="Ubl1_ANKUB1"/>
    <property type="match status" value="1"/>
</dbReference>
<dbReference type="Pfam" id="PF00240">
    <property type="entry name" value="ubiquitin"/>
    <property type="match status" value="1"/>
</dbReference>
<evidence type="ECO:0000259" key="1">
    <source>
        <dbReference type="PROSITE" id="PS50053"/>
    </source>
</evidence>
<dbReference type="Ensembl" id="ENSSDUT00000007419.1">
    <property type="protein sequence ID" value="ENSSDUP00000007280.1"/>
    <property type="gene ID" value="ENSSDUG00000005341.1"/>
</dbReference>
<dbReference type="SUPFAM" id="SSF54236">
    <property type="entry name" value="Ubiquitin-like"/>
    <property type="match status" value="1"/>
</dbReference>
<dbReference type="GeneTree" id="ENSGT00390000007965"/>
<dbReference type="Gene3D" id="1.25.40.20">
    <property type="entry name" value="Ankyrin repeat-containing domain"/>
    <property type="match status" value="1"/>
</dbReference>
<reference evidence="2" key="2">
    <citation type="submission" date="2025-09" db="UniProtKB">
        <authorList>
            <consortium name="Ensembl"/>
        </authorList>
    </citation>
    <scope>IDENTIFICATION</scope>
</reference>
<sequence>MKVFIYFEGFCETFDIPPDQTVGTMKQMVKEKFLLQLSDDKQVWNYLELSYGGAALQDSWALSDVGITSGSTIRCLIKSEPRPVMHVFNAVTGESLPVPGSEALLHMSVARLKTMVSMQSGLPVSAFRLSVFTDVQLYDCNQLQDYAIGATLRLDTWDGWVEFLQGCVLGHRLTVQSHLSDDRIVMRFQLRVALYIAASLGHLDLAGWLLERGVHAEEPVGVHPYRQWCHQTAHRDTGKCPIHVAVESSQLLILKLFITKNLLTLACHDPAGRDPLKIAIQNGHRDCVRYLANKLCSVVSLPNMPMPVRIYLQMKHWVSLGQKRVASNRCQYISAPFEARVGDMLLVDGFNQLQMSSKSRKAETKPRRGIRAKALQRLPPISNLLSVSHLHFKRAPPHLPPLQSVKPGDFKETQKKWKQDVKHRNDGPLYKKKEGDTILCRGKFTLPPVTRENIPKPLFVGSSQKSSKILTASLESFSQHCGRTPRENAIYCLSIASTFTEKPWMKQLSIARTLIRKHVHSMA</sequence>
<name>A0A3B4TN77_SERDU</name>
<dbReference type="PANTHER" id="PTHR46885">
    <property type="entry name" value="PROTEIN ANKUB1"/>
    <property type="match status" value="1"/>
</dbReference>
<reference evidence="2" key="1">
    <citation type="submission" date="2025-08" db="UniProtKB">
        <authorList>
            <consortium name="Ensembl"/>
        </authorList>
    </citation>
    <scope>IDENTIFICATION</scope>
</reference>
<dbReference type="InterPro" id="IPR029071">
    <property type="entry name" value="Ubiquitin-like_domsf"/>
</dbReference>
<dbReference type="InterPro" id="IPR000626">
    <property type="entry name" value="Ubiquitin-like_dom"/>
</dbReference>
<dbReference type="PANTHER" id="PTHR46885:SF1">
    <property type="entry name" value="PROTEIN ANKUB1"/>
    <property type="match status" value="1"/>
</dbReference>
<dbReference type="Gene3D" id="3.10.20.90">
    <property type="entry name" value="Phosphatidylinositol 3-kinase Catalytic Subunit, Chain A, domain 1"/>
    <property type="match status" value="1"/>
</dbReference>
<dbReference type="PROSITE" id="PS50053">
    <property type="entry name" value="UBIQUITIN_2"/>
    <property type="match status" value="1"/>
</dbReference>
<dbReference type="InterPro" id="IPR036770">
    <property type="entry name" value="Ankyrin_rpt-contain_sf"/>
</dbReference>
<dbReference type="Proteomes" id="UP000261420">
    <property type="component" value="Unplaced"/>
</dbReference>
<dbReference type="OMA" id="QGGLTAC"/>
<dbReference type="Pfam" id="PF12796">
    <property type="entry name" value="Ank_2"/>
    <property type="match status" value="1"/>
</dbReference>